<evidence type="ECO:0000256" key="8">
    <source>
        <dbReference type="ARBA" id="ARBA00023163"/>
    </source>
</evidence>
<dbReference type="PROSITE" id="PS00718">
    <property type="entry name" value="SIGMA54_2"/>
    <property type="match status" value="1"/>
</dbReference>
<dbReference type="NCBIfam" id="TIGR02395">
    <property type="entry name" value="rpoN_sigma"/>
    <property type="match status" value="1"/>
</dbReference>
<dbReference type="InterPro" id="IPR007634">
    <property type="entry name" value="RNA_pol_sigma_54_DNA-bd"/>
</dbReference>
<comment type="caution">
    <text evidence="11">The sequence shown here is derived from an EMBL/GenBank/DDBJ whole genome shotgun (WGS) entry which is preliminary data.</text>
</comment>
<dbReference type="PANTHER" id="PTHR32248">
    <property type="entry name" value="RNA POLYMERASE SIGMA-54 FACTOR"/>
    <property type="match status" value="1"/>
</dbReference>
<keyword evidence="5" id="KW-0805">Transcription regulation</keyword>
<dbReference type="RefSeq" id="WP_176371455.1">
    <property type="nucleotide sequence ID" value="NZ_JAHQCR010000050.1"/>
</dbReference>
<evidence type="ECO:0000313" key="12">
    <source>
        <dbReference type="Proteomes" id="UP000790580"/>
    </source>
</evidence>
<comment type="similarity">
    <text evidence="1">Belongs to the sigma-54 factor family.</text>
</comment>
<evidence type="ECO:0000313" key="11">
    <source>
        <dbReference type="EMBL" id="MBU9722226.1"/>
    </source>
</evidence>
<dbReference type="InterPro" id="IPR000394">
    <property type="entry name" value="RNA_pol_sigma_54"/>
</dbReference>
<evidence type="ECO:0000256" key="1">
    <source>
        <dbReference type="ARBA" id="ARBA00008798"/>
    </source>
</evidence>
<name>A0ABS6JUK0_9BACI</name>
<dbReference type="Gene3D" id="1.10.10.1330">
    <property type="entry name" value="RNA polymerase sigma-54 factor, core-binding domain"/>
    <property type="match status" value="1"/>
</dbReference>
<evidence type="ECO:0000256" key="2">
    <source>
        <dbReference type="ARBA" id="ARBA00022478"/>
    </source>
</evidence>
<organism evidence="11 12">
    <name type="scientific">Evansella alkalicola</name>
    <dbReference type="NCBI Taxonomy" id="745819"/>
    <lineage>
        <taxon>Bacteria</taxon>
        <taxon>Bacillati</taxon>
        <taxon>Bacillota</taxon>
        <taxon>Bacilli</taxon>
        <taxon>Bacillales</taxon>
        <taxon>Bacillaceae</taxon>
        <taxon>Evansella</taxon>
    </lineage>
</organism>
<feature type="domain" description="RNA polymerase sigma factor 54 core-binding" evidence="10">
    <location>
        <begin position="92"/>
        <end position="278"/>
    </location>
</feature>
<proteinExistence type="inferred from homology"/>
<keyword evidence="2" id="KW-0240">DNA-directed RNA polymerase</keyword>
<keyword evidence="7" id="KW-0238">DNA-binding</keyword>
<dbReference type="PIRSF" id="PIRSF000774">
    <property type="entry name" value="RpoN"/>
    <property type="match status" value="1"/>
</dbReference>
<evidence type="ECO:0000259" key="10">
    <source>
        <dbReference type="Pfam" id="PF04963"/>
    </source>
</evidence>
<evidence type="ECO:0000256" key="7">
    <source>
        <dbReference type="ARBA" id="ARBA00023125"/>
    </source>
</evidence>
<evidence type="ECO:0000256" key="6">
    <source>
        <dbReference type="ARBA" id="ARBA00023082"/>
    </source>
</evidence>
<dbReference type="Pfam" id="PF04552">
    <property type="entry name" value="Sigma54_DBD"/>
    <property type="match status" value="1"/>
</dbReference>
<gene>
    <name evidence="11" type="primary">rpoN</name>
    <name evidence="11" type="ORF">KS407_12345</name>
</gene>
<keyword evidence="12" id="KW-1185">Reference proteome</keyword>
<dbReference type="Pfam" id="PF00309">
    <property type="entry name" value="Sigma54_AID"/>
    <property type="match status" value="1"/>
</dbReference>
<accession>A0ABS6JUK0</accession>
<evidence type="ECO:0000256" key="4">
    <source>
        <dbReference type="ARBA" id="ARBA00022695"/>
    </source>
</evidence>
<evidence type="ECO:0000256" key="5">
    <source>
        <dbReference type="ARBA" id="ARBA00023015"/>
    </source>
</evidence>
<dbReference type="Proteomes" id="UP000790580">
    <property type="component" value="Unassembled WGS sequence"/>
</dbReference>
<reference evidence="11 12" key="1">
    <citation type="submission" date="2021-06" db="EMBL/GenBank/DDBJ databases">
        <title>Bacillus sp. RD4P76, an endophyte from a halophyte.</title>
        <authorList>
            <person name="Sun J.-Q."/>
        </authorList>
    </citation>
    <scope>NUCLEOTIDE SEQUENCE [LARGE SCALE GENOMIC DNA]</scope>
    <source>
        <strain evidence="11 12">JCM 17098</strain>
    </source>
</reference>
<dbReference type="PANTHER" id="PTHR32248:SF4">
    <property type="entry name" value="RNA POLYMERASE SIGMA-54 FACTOR"/>
    <property type="match status" value="1"/>
</dbReference>
<dbReference type="Gene3D" id="1.10.10.60">
    <property type="entry name" value="Homeodomain-like"/>
    <property type="match status" value="1"/>
</dbReference>
<dbReference type="PROSITE" id="PS50044">
    <property type="entry name" value="SIGMA54_3"/>
    <property type="match status" value="1"/>
</dbReference>
<keyword evidence="4" id="KW-0548">Nucleotidyltransferase</keyword>
<dbReference type="InterPro" id="IPR007046">
    <property type="entry name" value="RNA_pol_sigma_54_core-bd"/>
</dbReference>
<dbReference type="InterPro" id="IPR038709">
    <property type="entry name" value="RpoN_core-bd_sf"/>
</dbReference>
<feature type="domain" description="RNA polymerase sigma factor 54 DNA-binding" evidence="9">
    <location>
        <begin position="291"/>
        <end position="450"/>
    </location>
</feature>
<dbReference type="Pfam" id="PF04963">
    <property type="entry name" value="Sigma54_CBD"/>
    <property type="match status" value="1"/>
</dbReference>
<dbReference type="PRINTS" id="PR00045">
    <property type="entry name" value="SIGMA54FCT"/>
</dbReference>
<sequence length="453" mass="52956">MNMEYGLFQQQSMKLVMTNELRQAITILQYSVLDLKQYLHEQQLENPLMELNDNIIKEEIAREKYDFDYGYRKTRAGTSEPLDMDENDSLVEQLSRSEEGLQDVLLNQIRFLHLDPLMKRILTYLALNVDENGYLKSTSQEVAEEIKEPQESVEEALKILQSLEPYGVGATSLKECLLLQLKQLEVRDLLAEEIVRKHLDLLAKKQLKRIAKEEDVDIQEVQYVFDFIQTLNPKPGAIYQREPAKYIVPDVTVKKVNGEYIVYLNEDHLPEMTMNPRYKALMNNGESDVSQYMKQKYEQFQWIRRSVMQRQETLLKVAKAIVDYQKAFLEKGPTELRPMTLKMIGEMVGAHESTVSRATTKKYIQTPKGLYELKYFFKSNVGDSDGEDTSSERVKIYLKRLVDKENKQKPLSDQKLMTALKAKYGIQVSRRTVAKYREEMHILSSTQRKRYVE</sequence>
<evidence type="ECO:0000256" key="3">
    <source>
        <dbReference type="ARBA" id="ARBA00022679"/>
    </source>
</evidence>
<protein>
    <submittedName>
        <fullName evidence="11">RNA polymerase factor sigma-54</fullName>
    </submittedName>
</protein>
<keyword evidence="3" id="KW-0808">Transferase</keyword>
<evidence type="ECO:0000259" key="9">
    <source>
        <dbReference type="Pfam" id="PF04552"/>
    </source>
</evidence>
<keyword evidence="8" id="KW-0804">Transcription</keyword>
<dbReference type="EMBL" id="JAHQCR010000050">
    <property type="protein sequence ID" value="MBU9722226.1"/>
    <property type="molecule type" value="Genomic_DNA"/>
</dbReference>
<keyword evidence="6" id="KW-0731">Sigma factor</keyword>